<proteinExistence type="predicted"/>
<dbReference type="OrthoDB" id="9801426at2"/>
<evidence type="ECO:0000313" key="2">
    <source>
        <dbReference type="EMBL" id="SLN20400.1"/>
    </source>
</evidence>
<organism evidence="2 3">
    <name type="scientific">Palleronia marisminoris</name>
    <dbReference type="NCBI Taxonomy" id="315423"/>
    <lineage>
        <taxon>Bacteria</taxon>
        <taxon>Pseudomonadati</taxon>
        <taxon>Pseudomonadota</taxon>
        <taxon>Alphaproteobacteria</taxon>
        <taxon>Rhodobacterales</taxon>
        <taxon>Roseobacteraceae</taxon>
        <taxon>Palleronia</taxon>
    </lineage>
</organism>
<sequence>MKLGINLLCLGGHIDESHLPQIERIAAIGYDHVEVPVMRGTPDHYAWLGERLAALGLGRAQTSIVPDVDANPLSDDASIRQRGLDHLSWIQDCAEALGSETIGGPYHAPMGHFTGQGPTEAEINRGAEAHRAMAERAARGGYKLALEHLNRFETYFLNTMAQARAYADKVDHPAFGIMYDTFHANIEEQDQAEAMRHLGGKMHVLHVSENDRGVVGRGQIDFATVFRTAKATGFDGPVVVEAFGAGVPELAAATRVWRPLFPDFETLFTESHDFIRREWEAA</sequence>
<dbReference type="InterPro" id="IPR036237">
    <property type="entry name" value="Xyl_isomerase-like_sf"/>
</dbReference>
<dbReference type="AlphaFoldDB" id="A0A1Y5RQN5"/>
<dbReference type="EC" id="5.3.1.-" evidence="2"/>
<dbReference type="EMBL" id="FWFV01000001">
    <property type="protein sequence ID" value="SLN20400.1"/>
    <property type="molecule type" value="Genomic_DNA"/>
</dbReference>
<dbReference type="RefSeq" id="WP_085852705.1">
    <property type="nucleotide sequence ID" value="NZ_FOPF01000001.1"/>
</dbReference>
<feature type="domain" description="Xylose isomerase-like TIM barrel" evidence="1">
    <location>
        <begin position="23"/>
        <end position="248"/>
    </location>
</feature>
<reference evidence="2 3" key="1">
    <citation type="submission" date="2017-03" db="EMBL/GenBank/DDBJ databases">
        <authorList>
            <person name="Afonso C.L."/>
            <person name="Miller P.J."/>
            <person name="Scott M.A."/>
            <person name="Spackman E."/>
            <person name="Goraichik I."/>
            <person name="Dimitrov K.M."/>
            <person name="Suarez D.L."/>
            <person name="Swayne D.E."/>
        </authorList>
    </citation>
    <scope>NUCLEOTIDE SEQUENCE [LARGE SCALE GENOMIC DNA]</scope>
    <source>
        <strain evidence="2 3">CECT 7066</strain>
    </source>
</reference>
<dbReference type="InterPro" id="IPR013022">
    <property type="entry name" value="Xyl_isomerase-like_TIM-brl"/>
</dbReference>
<dbReference type="InterPro" id="IPR050312">
    <property type="entry name" value="IolE/XylAMocC-like"/>
</dbReference>
<protein>
    <submittedName>
        <fullName evidence="2">D-tagatose 3-epimerase</fullName>
        <ecNumber evidence="2">5.3.1.-</ecNumber>
    </submittedName>
</protein>
<dbReference type="SUPFAM" id="SSF51658">
    <property type="entry name" value="Xylose isomerase-like"/>
    <property type="match status" value="1"/>
</dbReference>
<dbReference type="Pfam" id="PF01261">
    <property type="entry name" value="AP_endonuc_2"/>
    <property type="match status" value="1"/>
</dbReference>
<dbReference type="Gene3D" id="3.20.20.150">
    <property type="entry name" value="Divalent-metal-dependent TIM barrel enzymes"/>
    <property type="match status" value="1"/>
</dbReference>
<dbReference type="PANTHER" id="PTHR12110">
    <property type="entry name" value="HYDROXYPYRUVATE ISOMERASE"/>
    <property type="match status" value="1"/>
</dbReference>
<dbReference type="PANTHER" id="PTHR12110:SF41">
    <property type="entry name" value="INOSOSE DEHYDRATASE"/>
    <property type="match status" value="1"/>
</dbReference>
<keyword evidence="2" id="KW-0413">Isomerase</keyword>
<dbReference type="Proteomes" id="UP000193870">
    <property type="component" value="Unassembled WGS sequence"/>
</dbReference>
<gene>
    <name evidence="2" type="ORF">PAM7066_00702</name>
</gene>
<evidence type="ECO:0000259" key="1">
    <source>
        <dbReference type="Pfam" id="PF01261"/>
    </source>
</evidence>
<accession>A0A1Y5RQN5</accession>
<keyword evidence="3" id="KW-1185">Reference proteome</keyword>
<dbReference type="GO" id="GO:0016853">
    <property type="term" value="F:isomerase activity"/>
    <property type="evidence" value="ECO:0007669"/>
    <property type="project" value="UniProtKB-KW"/>
</dbReference>
<evidence type="ECO:0000313" key="3">
    <source>
        <dbReference type="Proteomes" id="UP000193870"/>
    </source>
</evidence>
<dbReference type="STRING" id="315423.SAMN04488020_101700"/>
<name>A0A1Y5RQN5_9RHOB</name>